<proteinExistence type="predicted"/>
<gene>
    <name evidence="1" type="ORF">EWV88_19200</name>
</gene>
<evidence type="ECO:0000313" key="1">
    <source>
        <dbReference type="EMBL" id="TRV19148.1"/>
    </source>
</evidence>
<protein>
    <submittedName>
        <fullName evidence="1">Phage minor tail protein L</fullName>
    </submittedName>
</protein>
<dbReference type="Pfam" id="PF05100">
    <property type="entry name" value="Phage_tail_L"/>
    <property type="match status" value="1"/>
</dbReference>
<dbReference type="GO" id="GO:0046718">
    <property type="term" value="P:symbiont entry into host cell"/>
    <property type="evidence" value="ECO:0007669"/>
    <property type="project" value="InterPro"/>
</dbReference>
<dbReference type="AlphaFoldDB" id="A0A552LG05"/>
<dbReference type="NCBIfam" id="TIGR01600">
    <property type="entry name" value="phage_tail_L"/>
    <property type="match status" value="1"/>
</dbReference>
<dbReference type="EMBL" id="SFAP01000237">
    <property type="protein sequence ID" value="TRV19148.1"/>
    <property type="molecule type" value="Genomic_DNA"/>
</dbReference>
<dbReference type="InterPro" id="IPR006487">
    <property type="entry name" value="Phage_lambda_L"/>
</dbReference>
<dbReference type="GO" id="GO:0051536">
    <property type="term" value="F:iron-sulfur cluster binding"/>
    <property type="evidence" value="ECO:0007669"/>
    <property type="project" value="InterPro"/>
</dbReference>
<organism evidence="1 2">
    <name type="scientific">Microcystis wesenbergii Mw_MB_S_20031200_S109D</name>
    <dbReference type="NCBI Taxonomy" id="2486241"/>
    <lineage>
        <taxon>Bacteria</taxon>
        <taxon>Bacillati</taxon>
        <taxon>Cyanobacteriota</taxon>
        <taxon>Cyanophyceae</taxon>
        <taxon>Oscillatoriophycideae</taxon>
        <taxon>Chroococcales</taxon>
        <taxon>Microcystaceae</taxon>
        <taxon>Microcystis</taxon>
    </lineage>
</organism>
<evidence type="ECO:0000313" key="2">
    <source>
        <dbReference type="Proteomes" id="UP000318616"/>
    </source>
</evidence>
<dbReference type="Proteomes" id="UP000318616">
    <property type="component" value="Unassembled WGS sequence"/>
</dbReference>
<accession>A0A552LG05</accession>
<reference evidence="1 2" key="1">
    <citation type="submission" date="2019-01" db="EMBL/GenBank/DDBJ databases">
        <title>Coherence of Microcystis species and biogeography revealed through population genomics.</title>
        <authorList>
            <person name="Perez-Carrascal O.M."/>
            <person name="Terrat Y."/>
            <person name="Giani A."/>
            <person name="Fortin N."/>
            <person name="Tromas N."/>
            <person name="Shapiro B.J."/>
        </authorList>
    </citation>
    <scope>NUCLEOTIDE SEQUENCE [LARGE SCALE GENOMIC DNA]</scope>
    <source>
        <strain evidence="1">Mw_MB_S_20031200_S109D</strain>
    </source>
</reference>
<sequence length="234" mass="26177">MTHQLIAREIQQLAPSAVIELFVLDLSLFGQGMIYFHAGTNALQQRLVWQGNVFEAFPIQIEGFEFNGNGQIPRPKLKVANVTGAITALVLTYQDMVGVKITRKRTLAKYLDAVNFPSGVNPTADASAEFADDIYYIDRKSRETRDVIEFELAASFDLEGVYLPRRQIVQNVCPWRYRSSECGYTGNSYFDANDQRVAVNSQDICGKRLSSCQVRFGQNAELPFGGFPAAGLFR</sequence>
<dbReference type="GO" id="GO:0030430">
    <property type="term" value="C:host cell cytoplasm"/>
    <property type="evidence" value="ECO:0007669"/>
    <property type="project" value="InterPro"/>
</dbReference>
<comment type="caution">
    <text evidence="1">The sequence shown here is derived from an EMBL/GenBank/DDBJ whole genome shotgun (WGS) entry which is preliminary data.</text>
</comment>
<name>A0A552LG05_9CHRO</name>